<reference evidence="2 3" key="1">
    <citation type="submission" date="2017-07" db="EMBL/GenBank/DDBJ databases">
        <title>Annotated genome sequence of Bacterioplanes sanyensis isolated from Red Sea.</title>
        <authorList>
            <person name="Rehman Z.U."/>
        </authorList>
    </citation>
    <scope>NUCLEOTIDE SEQUENCE [LARGE SCALE GENOMIC DNA]</scope>
    <source>
        <strain evidence="2 3">NV9</strain>
    </source>
</reference>
<feature type="transmembrane region" description="Helical" evidence="1">
    <location>
        <begin position="28"/>
        <end position="51"/>
    </location>
</feature>
<proteinExistence type="predicted"/>
<evidence type="ECO:0000313" key="3">
    <source>
        <dbReference type="Proteomes" id="UP000202440"/>
    </source>
</evidence>
<dbReference type="KEGG" id="bsan:CHH28_02460"/>
<accession>A0A222FGN8</accession>
<sequence>MLAWVKAGTLVFWGLALTAWLLNWSGLLAWLPAAALLIAAIHALEVAYFWLRLKQHSPEPEKDALHILVFGVFHMQRFMRT</sequence>
<keyword evidence="3" id="KW-1185">Reference proteome</keyword>
<protein>
    <recommendedName>
        <fullName evidence="4">DUF1145 domain-containing protein</fullName>
    </recommendedName>
</protein>
<dbReference type="OrthoDB" id="6121267at2"/>
<dbReference type="RefSeq" id="WP_094058817.1">
    <property type="nucleotide sequence ID" value="NZ_CP022530.1"/>
</dbReference>
<keyword evidence="1" id="KW-0472">Membrane</keyword>
<name>A0A222FGN8_9GAMM</name>
<evidence type="ECO:0000313" key="2">
    <source>
        <dbReference type="EMBL" id="ASP37601.1"/>
    </source>
</evidence>
<keyword evidence="1" id="KW-1133">Transmembrane helix</keyword>
<organism evidence="2 3">
    <name type="scientific">Bacterioplanes sanyensis</name>
    <dbReference type="NCBI Taxonomy" id="1249553"/>
    <lineage>
        <taxon>Bacteria</taxon>
        <taxon>Pseudomonadati</taxon>
        <taxon>Pseudomonadota</taxon>
        <taxon>Gammaproteobacteria</taxon>
        <taxon>Oceanospirillales</taxon>
        <taxon>Oceanospirillaceae</taxon>
        <taxon>Bacterioplanes</taxon>
    </lineage>
</organism>
<evidence type="ECO:0008006" key="4">
    <source>
        <dbReference type="Google" id="ProtNLM"/>
    </source>
</evidence>
<dbReference type="EMBL" id="CP022530">
    <property type="protein sequence ID" value="ASP37601.1"/>
    <property type="molecule type" value="Genomic_DNA"/>
</dbReference>
<dbReference type="AlphaFoldDB" id="A0A222FGN8"/>
<evidence type="ECO:0000256" key="1">
    <source>
        <dbReference type="SAM" id="Phobius"/>
    </source>
</evidence>
<keyword evidence="1" id="KW-0812">Transmembrane</keyword>
<gene>
    <name evidence="2" type="ORF">CHH28_02460</name>
</gene>
<dbReference type="Proteomes" id="UP000202440">
    <property type="component" value="Chromosome"/>
</dbReference>